<dbReference type="OrthoDB" id="406833at2759"/>
<dbReference type="Proteomes" id="UP000683000">
    <property type="component" value="Unassembled WGS sequence"/>
</dbReference>
<evidence type="ECO:0000313" key="1">
    <source>
        <dbReference type="EMBL" id="KAG6371556.1"/>
    </source>
</evidence>
<comment type="caution">
    <text evidence="1">The sequence shown here is derived from an EMBL/GenBank/DDBJ whole genome shotgun (WGS) entry which is preliminary data.</text>
</comment>
<sequence length="75" mass="8480">MASVSSRRLRKELSEIHTEGCPCGNIFWLNVAHLFTSQRTGIKLISADDFETWFFSIEVLGESLYQASSRHSPCS</sequence>
<name>A0A8I3A5T4_9AGAM</name>
<dbReference type="EMBL" id="JAGFBS010000033">
    <property type="protein sequence ID" value="KAG6371556.1"/>
    <property type="molecule type" value="Genomic_DNA"/>
</dbReference>
<organism evidence="1 2">
    <name type="scientific">Boletus reticuloceps</name>
    <dbReference type="NCBI Taxonomy" id="495285"/>
    <lineage>
        <taxon>Eukaryota</taxon>
        <taxon>Fungi</taxon>
        <taxon>Dikarya</taxon>
        <taxon>Basidiomycota</taxon>
        <taxon>Agaricomycotina</taxon>
        <taxon>Agaricomycetes</taxon>
        <taxon>Agaricomycetidae</taxon>
        <taxon>Boletales</taxon>
        <taxon>Boletineae</taxon>
        <taxon>Boletaceae</taxon>
        <taxon>Boletoideae</taxon>
        <taxon>Boletus</taxon>
    </lineage>
</organism>
<keyword evidence="2" id="KW-1185">Reference proteome</keyword>
<reference evidence="1" key="1">
    <citation type="submission" date="2021-03" db="EMBL/GenBank/DDBJ databases">
        <title>Evolutionary innovations through gain and loss of genes in the ectomycorrhizal Boletales.</title>
        <authorList>
            <person name="Wu G."/>
            <person name="Miyauchi S."/>
            <person name="Morin E."/>
            <person name="Yang Z.-L."/>
            <person name="Xu J."/>
            <person name="Martin F.M."/>
        </authorList>
    </citation>
    <scope>NUCLEOTIDE SEQUENCE</scope>
    <source>
        <strain evidence="1">BR01</strain>
    </source>
</reference>
<evidence type="ECO:0000313" key="2">
    <source>
        <dbReference type="Proteomes" id="UP000683000"/>
    </source>
</evidence>
<gene>
    <name evidence="1" type="ORF">JVT61DRAFT_9262</name>
</gene>
<dbReference type="AlphaFoldDB" id="A0A8I3A5T4"/>
<proteinExistence type="predicted"/>
<accession>A0A8I3A5T4</accession>
<protein>
    <submittedName>
        <fullName evidence="1">Uncharacterized protein</fullName>
    </submittedName>
</protein>